<gene>
    <name evidence="4" type="ORF">G6F64_015326</name>
</gene>
<accession>A0A9P6WRS9</accession>
<proteinExistence type="predicted"/>
<evidence type="ECO:0000313" key="5">
    <source>
        <dbReference type="Proteomes" id="UP000716291"/>
    </source>
</evidence>
<dbReference type="PANTHER" id="PTHR43436:SF2">
    <property type="entry name" value="ARAC_XYLS FAMILY TRANSCRIPTIONAL REGULATOR"/>
    <property type="match status" value="1"/>
</dbReference>
<dbReference type="SMART" id="SM00342">
    <property type="entry name" value="HTH_ARAC"/>
    <property type="match status" value="1"/>
</dbReference>
<protein>
    <recommendedName>
        <fullName evidence="3">HTH araC/xylS-type domain-containing protein</fullName>
    </recommendedName>
</protein>
<reference evidence="4" key="1">
    <citation type="journal article" date="2020" name="Microb. Genom.">
        <title>Genetic diversity of clinical and environmental Mucorales isolates obtained from an investigation of mucormycosis cases among solid organ transplant recipients.</title>
        <authorList>
            <person name="Nguyen M.H."/>
            <person name="Kaul D."/>
            <person name="Muto C."/>
            <person name="Cheng S.J."/>
            <person name="Richter R.A."/>
            <person name="Bruno V.M."/>
            <person name="Liu G."/>
            <person name="Beyhan S."/>
            <person name="Sundermann A.J."/>
            <person name="Mounaud S."/>
            <person name="Pasculle A.W."/>
            <person name="Nierman W.C."/>
            <person name="Driscoll E."/>
            <person name="Cumbie R."/>
            <person name="Clancy C.J."/>
            <person name="Dupont C.L."/>
        </authorList>
    </citation>
    <scope>NUCLEOTIDE SEQUENCE</scope>
    <source>
        <strain evidence="4">GL11</strain>
    </source>
</reference>
<comment type="caution">
    <text evidence="4">The sequence shown here is derived from an EMBL/GenBank/DDBJ whole genome shotgun (WGS) entry which is preliminary data.</text>
</comment>
<keyword evidence="1" id="KW-0805">Transcription regulation</keyword>
<dbReference type="GO" id="GO:0043565">
    <property type="term" value="F:sequence-specific DNA binding"/>
    <property type="evidence" value="ECO:0007669"/>
    <property type="project" value="InterPro"/>
</dbReference>
<keyword evidence="2" id="KW-0804">Transcription</keyword>
<organism evidence="4 5">
    <name type="scientific">Rhizopus oryzae</name>
    <name type="common">Mucormycosis agent</name>
    <name type="synonym">Rhizopus arrhizus var. delemar</name>
    <dbReference type="NCBI Taxonomy" id="64495"/>
    <lineage>
        <taxon>Eukaryota</taxon>
        <taxon>Fungi</taxon>
        <taxon>Fungi incertae sedis</taxon>
        <taxon>Mucoromycota</taxon>
        <taxon>Mucoromycotina</taxon>
        <taxon>Mucoromycetes</taxon>
        <taxon>Mucorales</taxon>
        <taxon>Mucorineae</taxon>
        <taxon>Rhizopodaceae</taxon>
        <taxon>Rhizopus</taxon>
    </lineage>
</organism>
<name>A0A9P6WRS9_RHIOR</name>
<dbReference type="SUPFAM" id="SSF46689">
    <property type="entry name" value="Homeodomain-like"/>
    <property type="match status" value="1"/>
</dbReference>
<dbReference type="Pfam" id="PF12833">
    <property type="entry name" value="HTH_18"/>
    <property type="match status" value="1"/>
</dbReference>
<dbReference type="PANTHER" id="PTHR43436">
    <property type="entry name" value="ARAC-FAMILY TRANSCRIPTIONAL REGULATOR"/>
    <property type="match status" value="1"/>
</dbReference>
<feature type="domain" description="HTH araC/xylS-type" evidence="3">
    <location>
        <begin position="1"/>
        <end position="74"/>
    </location>
</feature>
<dbReference type="Proteomes" id="UP000716291">
    <property type="component" value="Unassembled WGS sequence"/>
</dbReference>
<dbReference type="GO" id="GO:0003700">
    <property type="term" value="F:DNA-binding transcription factor activity"/>
    <property type="evidence" value="ECO:0007669"/>
    <property type="project" value="InterPro"/>
</dbReference>
<keyword evidence="5" id="KW-1185">Reference proteome</keyword>
<evidence type="ECO:0000256" key="2">
    <source>
        <dbReference type="ARBA" id="ARBA00023163"/>
    </source>
</evidence>
<dbReference type="Gene3D" id="1.10.10.60">
    <property type="entry name" value="Homeodomain-like"/>
    <property type="match status" value="1"/>
</dbReference>
<dbReference type="PROSITE" id="PS01124">
    <property type="entry name" value="HTH_ARAC_FAMILY_2"/>
    <property type="match status" value="1"/>
</dbReference>
<evidence type="ECO:0000256" key="1">
    <source>
        <dbReference type="ARBA" id="ARBA00023015"/>
    </source>
</evidence>
<evidence type="ECO:0000259" key="3">
    <source>
        <dbReference type="PROSITE" id="PS01124"/>
    </source>
</evidence>
<dbReference type="InterPro" id="IPR018060">
    <property type="entry name" value="HTH_AraC"/>
</dbReference>
<evidence type="ECO:0000313" key="4">
    <source>
        <dbReference type="EMBL" id="KAG1273568.1"/>
    </source>
</evidence>
<dbReference type="InterPro" id="IPR009057">
    <property type="entry name" value="Homeodomain-like_sf"/>
</dbReference>
<dbReference type="AlphaFoldDB" id="A0A9P6WRS9"/>
<sequence length="94" mass="10477">MSVATFHDHFRAITGTSPMQYVKSTRLHQARLLMLRQRMTAEAASLAVGYASPSQFNREFKRLFALPPAAEVARMRRSFAVPPGPAEAVYVSSH</sequence>
<dbReference type="EMBL" id="JAANQT010012744">
    <property type="protein sequence ID" value="KAG1273568.1"/>
    <property type="molecule type" value="Genomic_DNA"/>
</dbReference>